<dbReference type="SMART" id="SM00343">
    <property type="entry name" value="ZnF_C2HC"/>
    <property type="match status" value="1"/>
</dbReference>
<dbReference type="Proteomes" id="UP000249464">
    <property type="component" value="Unassembled WGS sequence"/>
</dbReference>
<dbReference type="Pfam" id="PF07727">
    <property type="entry name" value="RVT_2"/>
    <property type="match status" value="1"/>
</dbReference>
<dbReference type="InterPro" id="IPR043502">
    <property type="entry name" value="DNA/RNA_pol_sf"/>
</dbReference>
<keyword evidence="2" id="KW-0862">Zinc</keyword>
<dbReference type="CDD" id="cd09272">
    <property type="entry name" value="RNase_HI_RT_Ty1"/>
    <property type="match status" value="2"/>
</dbReference>
<evidence type="ECO:0000256" key="1">
    <source>
        <dbReference type="ARBA" id="ARBA00022664"/>
    </source>
</evidence>
<dbReference type="Gene3D" id="4.10.60.10">
    <property type="entry name" value="Zinc finger, CCHC-type"/>
    <property type="match status" value="1"/>
</dbReference>
<reference evidence="5 6" key="1">
    <citation type="submission" date="2016-11" db="EMBL/GenBank/DDBJ databases">
        <authorList>
            <person name="Jaros S."/>
            <person name="Januszkiewicz K."/>
            <person name="Wedrychowicz H."/>
        </authorList>
    </citation>
    <scope>NUCLEOTIDE SEQUENCE [LARGE SCALE GENOMIC DNA]</scope>
</reference>
<gene>
    <name evidence="5" type="primary">BQ5605_C046g12246</name>
    <name evidence="5" type="ORF">BQ5605_C046G12246</name>
</gene>
<dbReference type="PANTHER" id="PTHR11439">
    <property type="entry name" value="GAG-POL-RELATED RETROTRANSPOSON"/>
    <property type="match status" value="1"/>
</dbReference>
<dbReference type="SUPFAM" id="SSF57756">
    <property type="entry name" value="Retrovirus zinc finger-like domains"/>
    <property type="match status" value="1"/>
</dbReference>
<evidence type="ECO:0000313" key="5">
    <source>
        <dbReference type="EMBL" id="SGZ30857.1"/>
    </source>
</evidence>
<dbReference type="PROSITE" id="PS50158">
    <property type="entry name" value="ZF_CCHC"/>
    <property type="match status" value="1"/>
</dbReference>
<dbReference type="GO" id="GO:0006397">
    <property type="term" value="P:mRNA processing"/>
    <property type="evidence" value="ECO:0007669"/>
    <property type="project" value="UniProtKB-KW"/>
</dbReference>
<evidence type="ECO:0000313" key="6">
    <source>
        <dbReference type="Proteomes" id="UP000249464"/>
    </source>
</evidence>
<dbReference type="InterPro" id="IPR036875">
    <property type="entry name" value="Znf_CCHC_sf"/>
</dbReference>
<proteinExistence type="predicted"/>
<name>A0A2X0NB46_9BASI</name>
<evidence type="ECO:0000256" key="2">
    <source>
        <dbReference type="PROSITE-ProRule" id="PRU00047"/>
    </source>
</evidence>
<accession>A0A2X0NB46</accession>
<keyword evidence="1" id="KW-0507">mRNA processing</keyword>
<evidence type="ECO:0000259" key="4">
    <source>
        <dbReference type="PROSITE" id="PS50158"/>
    </source>
</evidence>
<dbReference type="InterPro" id="IPR013103">
    <property type="entry name" value="RVT_2"/>
</dbReference>
<organism evidence="5 6">
    <name type="scientific">Microbotryum silenes-dioicae</name>
    <dbReference type="NCBI Taxonomy" id="796604"/>
    <lineage>
        <taxon>Eukaryota</taxon>
        <taxon>Fungi</taxon>
        <taxon>Dikarya</taxon>
        <taxon>Basidiomycota</taxon>
        <taxon>Pucciniomycotina</taxon>
        <taxon>Microbotryomycetes</taxon>
        <taxon>Microbotryales</taxon>
        <taxon>Microbotryaceae</taxon>
        <taxon>Microbotryum</taxon>
    </lineage>
</organism>
<sequence>MKEIFDLTNEAAAAVAHDPVHTSGTRHIRLREHFVRDMVHQGDISLSHVGTANMVADIFTKALGPKIFGVHCYALGLRTRHPRLKSTSRSRGGGSPDKIDFLTRHHRAFIATDDNTSDTEAIEPVKSITSDPQTWREAMSGDKREVWAKAAANEFNSMRDNFKVFTIDDRSTVPAGATIVSSKFVWKTKRNALGEITGHKARLVTQGNRQRDGINFTETFAPVARFSSIHSLLVLAATNGLHVHQADIDKAYLHGDLDHNIWMTAPRGFDLPGNKVLRLRRSIYGLKQAGQIWNRHIDASLRDLGYTATGTDHCVYSRLDDRQRPHYIALYVDDLLMISPDLAEIERVISGLEQRYGVKRLGPAEYILGIQIWRLDDGSIALSQERYIGIQIRRLDDGSIALSQERYIMDVLAWFHFDTTTRGTTVPMTPGLSLTAIPGQDTERIRSWYLQAIGSLLYISLGTRPDIAFAVSYLARFANNPGHRHWIAVKHILRYLWATYRDELVYARGEARITGVVGYSDANWGACVDTSISTMGYVFYIAGSAVSWLSKRQSRVADSTTDAEYLALSHAGKEGIYLSQLLEEPHVQPVAPAHIFTDNEAAAAVARDPVRVTGTRHIRLREHFVWDMVNRGDISLSHVGTSDMVADIFTKALGPKVFSMHCYALGLRTRHPRLGSASHSRGGGGGVKSPLSAQQRRLDTKIPLPQHERGPPTPTPAQPQEHQPERRQDQGTNTAMSSGTRDGPPHTDNVARRVKLELPTLNAGFKSRDVTRWLAGCKDAIESAEWNYDGKITAVHLIREAGCKMEGEGADWYINCRDKVKALKSWPKFAQEVKARFINEKTGLEAKHAFYNAHQTGTLSDFVATLIAARGQAGSIGGTQVISDELFKDHLLHRCDELLYLRATASPSFNVAKFTMNQLVAYLQFLWEAITLERATTGVRRMGLRNDQVRQEQNNSAAHQTSGRSMASLDCTPRDKALHEGRCFHCDVHGHIAADCPSKPGTSLTPAPLQPTPGPQMVAAIREYQESGDSTAFVGISSDSEEDDARWLAFQTDKEDACSFGLEAG</sequence>
<feature type="compositionally biased region" description="Polar residues" evidence="3">
    <location>
        <begin position="730"/>
        <end position="740"/>
    </location>
</feature>
<dbReference type="GO" id="GO:0003676">
    <property type="term" value="F:nucleic acid binding"/>
    <property type="evidence" value="ECO:0007669"/>
    <property type="project" value="InterPro"/>
</dbReference>
<keyword evidence="6" id="KW-1185">Reference proteome</keyword>
<dbReference type="Pfam" id="PF00098">
    <property type="entry name" value="zf-CCHC"/>
    <property type="match status" value="1"/>
</dbReference>
<feature type="compositionally biased region" description="Basic and acidic residues" evidence="3">
    <location>
        <begin position="696"/>
        <end position="710"/>
    </location>
</feature>
<keyword evidence="2" id="KW-0863">Zinc-finger</keyword>
<keyword evidence="2" id="KW-0479">Metal-binding</keyword>
<evidence type="ECO:0000256" key="3">
    <source>
        <dbReference type="SAM" id="MobiDB-lite"/>
    </source>
</evidence>
<dbReference type="GO" id="GO:0008270">
    <property type="term" value="F:zinc ion binding"/>
    <property type="evidence" value="ECO:0007669"/>
    <property type="project" value="UniProtKB-KW"/>
</dbReference>
<dbReference type="EMBL" id="FQNC01000112">
    <property type="protein sequence ID" value="SGZ30857.1"/>
    <property type="molecule type" value="Genomic_DNA"/>
</dbReference>
<feature type="compositionally biased region" description="Polar residues" evidence="3">
    <location>
        <begin position="951"/>
        <end position="965"/>
    </location>
</feature>
<dbReference type="AlphaFoldDB" id="A0A2X0NB46"/>
<feature type="region of interest" description="Disordered" evidence="3">
    <location>
        <begin position="948"/>
        <end position="969"/>
    </location>
</feature>
<dbReference type="PANTHER" id="PTHR11439:SF483">
    <property type="entry name" value="PEPTIDE SYNTHASE GLIP-LIKE, PUTATIVE (AFU_ORTHOLOGUE AFUA_3G12920)-RELATED"/>
    <property type="match status" value="1"/>
</dbReference>
<dbReference type="SUPFAM" id="SSF56672">
    <property type="entry name" value="DNA/RNA polymerases"/>
    <property type="match status" value="1"/>
</dbReference>
<dbReference type="InterPro" id="IPR001878">
    <property type="entry name" value="Znf_CCHC"/>
</dbReference>
<feature type="region of interest" description="Disordered" evidence="3">
    <location>
        <begin position="674"/>
        <end position="748"/>
    </location>
</feature>
<feature type="domain" description="CCHC-type" evidence="4">
    <location>
        <begin position="982"/>
        <end position="998"/>
    </location>
</feature>
<protein>
    <submittedName>
        <fullName evidence="5">BQ5605_C046g12246 protein</fullName>
    </submittedName>
</protein>